<reference evidence="1 2" key="1">
    <citation type="journal article" date="2017" name="ISME J.">
        <title>Grape pomace compost harbors organohalide-respiring Dehalogenimonas species with novel reductive dehalogenase genes.</title>
        <authorList>
            <person name="Yang Y."/>
            <person name="Higgins S.A."/>
            <person name="Yan J."/>
            <person name="Simsir B."/>
            <person name="Chourey K."/>
            <person name="Iyer R."/>
            <person name="Hettich R.L."/>
            <person name="Baldwin B."/>
            <person name="Ogles D.M."/>
            <person name="Loffler F.E."/>
        </authorList>
    </citation>
    <scope>NUCLEOTIDE SEQUENCE [LARGE SCALE GENOMIC DNA]</scope>
    <source>
        <strain evidence="1 2">GP</strain>
    </source>
</reference>
<gene>
    <name evidence="1" type="ORF">JP09_000655</name>
</gene>
<dbReference type="AlphaFoldDB" id="A0A2P5PAB0"/>
<keyword evidence="2" id="KW-1185">Reference proteome</keyword>
<accession>A0A2P5PAB0</accession>
<protein>
    <submittedName>
        <fullName evidence="1">Uncharacterized protein</fullName>
    </submittedName>
</protein>
<organism evidence="1 2">
    <name type="scientific">Dehalogenimonas etheniformans</name>
    <dbReference type="NCBI Taxonomy" id="1536648"/>
    <lineage>
        <taxon>Bacteria</taxon>
        <taxon>Bacillati</taxon>
        <taxon>Chloroflexota</taxon>
        <taxon>Dehalococcoidia</taxon>
        <taxon>Dehalococcoidales</taxon>
        <taxon>Dehalococcoidaceae</taxon>
        <taxon>Dehalogenimonas</taxon>
    </lineage>
</organism>
<dbReference type="Proteomes" id="UP000235653">
    <property type="component" value="Unassembled WGS sequence"/>
</dbReference>
<dbReference type="RefSeq" id="WP_102331454.1">
    <property type="nucleotide sequence ID" value="NZ_CP058566.2"/>
</dbReference>
<comment type="caution">
    <text evidence="1">The sequence shown here is derived from an EMBL/GenBank/DDBJ whole genome shotgun (WGS) entry which is preliminary data.</text>
</comment>
<name>A0A2P5PAB0_9CHLR</name>
<proteinExistence type="predicted"/>
<sequence>MQMLLFLIIILLILFVLPFHGKIGGFSKWLFNTKSIWGVFWALVAISAVSMLGFVPGINELFFGPIYALLFVSFIVLGITLVLLPWRSDMQGWLRTSLILTGASPAAVVVIFIVGSALDEATNWGGELGNIVIYALFALFIFSAITTIYLRHKTSHHA</sequence>
<evidence type="ECO:0000313" key="2">
    <source>
        <dbReference type="Proteomes" id="UP000235653"/>
    </source>
</evidence>
<evidence type="ECO:0000313" key="1">
    <source>
        <dbReference type="EMBL" id="PPD59220.1"/>
    </source>
</evidence>
<dbReference type="EMBL" id="JQAN02000001">
    <property type="protein sequence ID" value="PPD59220.1"/>
    <property type="molecule type" value="Genomic_DNA"/>
</dbReference>